<dbReference type="InterPro" id="IPR043717">
    <property type="entry name" value="DUF5658"/>
</dbReference>
<dbReference type="Proteomes" id="UP000481043">
    <property type="component" value="Unassembled WGS sequence"/>
</dbReference>
<comment type="caution">
    <text evidence="3">The sequence shown here is derived from an EMBL/GenBank/DDBJ whole genome shotgun (WGS) entry which is preliminary data.</text>
</comment>
<feature type="domain" description="DUF5658" evidence="2">
    <location>
        <begin position="8"/>
        <end position="95"/>
    </location>
</feature>
<gene>
    <name evidence="3" type="ORF">G4D63_14880</name>
</gene>
<sequence length="99" mass="11416">MKLIFYSLAILNSIDATMTFLGLKLSLIEEANPTMRFLYETEPLLFLGLKLLLSIALLVFGWKNVFPRISWFKPLIYTALSLYAIITCLHAKWVFQVIT</sequence>
<organism evidence="3 4">
    <name type="scientific">Bacillus mesophilus</name>
    <dbReference type="NCBI Taxonomy" id="1808955"/>
    <lineage>
        <taxon>Bacteria</taxon>
        <taxon>Bacillati</taxon>
        <taxon>Bacillota</taxon>
        <taxon>Bacilli</taxon>
        <taxon>Bacillales</taxon>
        <taxon>Bacillaceae</taxon>
        <taxon>Bacillus</taxon>
    </lineage>
</organism>
<accession>A0A6M0Q9H8</accession>
<keyword evidence="1" id="KW-1133">Transmembrane helix</keyword>
<evidence type="ECO:0000256" key="1">
    <source>
        <dbReference type="SAM" id="Phobius"/>
    </source>
</evidence>
<feature type="transmembrane region" description="Helical" evidence="1">
    <location>
        <begin position="44"/>
        <end position="62"/>
    </location>
</feature>
<reference evidence="3 4" key="1">
    <citation type="submission" date="2020-02" db="EMBL/GenBank/DDBJ databases">
        <title>Bacillus aquiflavi sp. nov., isolated from yellow water of strong flavor Chinese baijiu in Yibin region of China.</title>
        <authorList>
            <person name="Xie J."/>
        </authorList>
    </citation>
    <scope>NUCLEOTIDE SEQUENCE [LARGE SCALE GENOMIC DNA]</scope>
    <source>
        <strain evidence="3 4">SA4</strain>
    </source>
</reference>
<keyword evidence="1" id="KW-0472">Membrane</keyword>
<proteinExistence type="predicted"/>
<dbReference type="RefSeq" id="WP_163180487.1">
    <property type="nucleotide sequence ID" value="NZ_JAAIWM010000005.1"/>
</dbReference>
<name>A0A6M0Q9H8_9BACI</name>
<keyword evidence="4" id="KW-1185">Reference proteome</keyword>
<protein>
    <recommendedName>
        <fullName evidence="2">DUF5658 domain-containing protein</fullName>
    </recommendedName>
</protein>
<feature type="transmembrane region" description="Helical" evidence="1">
    <location>
        <begin position="74"/>
        <end position="95"/>
    </location>
</feature>
<evidence type="ECO:0000313" key="4">
    <source>
        <dbReference type="Proteomes" id="UP000481043"/>
    </source>
</evidence>
<dbReference type="EMBL" id="JAAIWM010000005">
    <property type="protein sequence ID" value="NEY73021.1"/>
    <property type="molecule type" value="Genomic_DNA"/>
</dbReference>
<evidence type="ECO:0000313" key="3">
    <source>
        <dbReference type="EMBL" id="NEY73021.1"/>
    </source>
</evidence>
<dbReference type="Pfam" id="PF18902">
    <property type="entry name" value="DUF5658"/>
    <property type="match status" value="1"/>
</dbReference>
<keyword evidence="1" id="KW-0812">Transmembrane</keyword>
<dbReference type="AlphaFoldDB" id="A0A6M0Q9H8"/>
<evidence type="ECO:0000259" key="2">
    <source>
        <dbReference type="Pfam" id="PF18902"/>
    </source>
</evidence>